<dbReference type="GO" id="GO:0006096">
    <property type="term" value="P:glycolytic process"/>
    <property type="evidence" value="ECO:0007669"/>
    <property type="project" value="InterPro"/>
</dbReference>
<dbReference type="Proteomes" id="UP000054058">
    <property type="component" value="Unassembled WGS sequence"/>
</dbReference>
<dbReference type="AlphaFoldDB" id="X7E3U8"/>
<keyword evidence="5" id="KW-1185">Reference proteome</keyword>
<proteinExistence type="inferred from homology"/>
<dbReference type="PANTHER" id="PTHR47690:SF1">
    <property type="entry name" value="GLUCOKINASE"/>
    <property type="match status" value="1"/>
</dbReference>
<dbReference type="eggNOG" id="COG0837">
    <property type="taxonomic scope" value="Bacteria"/>
</dbReference>
<sequence length="326" mass="36078">MSISLLADIGGTNTRFVLANNNCDVLFDSYEAFRNTSAESPELLIKRYMKRQGIDSCDHVVLALAAPVNEEEVVLTNHNWRFTVKSISAASMSNDVLFINDLEALGYGLSELGAEQLQHLAGPRSLDKKGPRIVIGAGTGFNAAIVTQLENGEHFVKAMEAGHMTLTVETQDEFELWQYLAKGRGRASVERAISGRGIEQTYQWFCQRNSTPVVHMNARDISIAASNQSDLMAEKTMQTIANIFARTIGDLVLAFLPTGGIFLSGSVTRAMMPWLRRASFFDAFVAKGRQYDLMHQFPLYILNDDQAALHGCKIAAKQHSLRLRGM</sequence>
<dbReference type="Gene3D" id="3.40.367.20">
    <property type="match status" value="1"/>
</dbReference>
<dbReference type="EMBL" id="JAMB01000014">
    <property type="protein sequence ID" value="ETX09836.1"/>
    <property type="molecule type" value="Genomic_DNA"/>
</dbReference>
<keyword evidence="2" id="KW-0418">Kinase</keyword>
<evidence type="ECO:0000256" key="2">
    <source>
        <dbReference type="ARBA" id="ARBA00022777"/>
    </source>
</evidence>
<dbReference type="STRING" id="1122207.MUS1_05575"/>
<dbReference type="GO" id="GO:0005536">
    <property type="term" value="F:D-glucose binding"/>
    <property type="evidence" value="ECO:0007669"/>
    <property type="project" value="InterPro"/>
</dbReference>
<dbReference type="RefSeq" id="WP_036163382.1">
    <property type="nucleotide sequence ID" value="NZ_JAMB01000014.1"/>
</dbReference>
<dbReference type="SUPFAM" id="SSF53067">
    <property type="entry name" value="Actin-like ATPase domain"/>
    <property type="match status" value="1"/>
</dbReference>
<dbReference type="Pfam" id="PF02685">
    <property type="entry name" value="Glucokinase"/>
    <property type="match status" value="1"/>
</dbReference>
<gene>
    <name evidence="4" type="ORF">MUS1_05575</name>
</gene>
<keyword evidence="1" id="KW-0808">Transferase</keyword>
<organism evidence="4 5">
    <name type="scientific">Marinomonas ushuaiensis DSM 15871</name>
    <dbReference type="NCBI Taxonomy" id="1122207"/>
    <lineage>
        <taxon>Bacteria</taxon>
        <taxon>Pseudomonadati</taxon>
        <taxon>Pseudomonadota</taxon>
        <taxon>Gammaproteobacteria</taxon>
        <taxon>Oceanospirillales</taxon>
        <taxon>Oceanospirillaceae</taxon>
        <taxon>Marinomonas</taxon>
    </lineage>
</organism>
<reference evidence="4 5" key="1">
    <citation type="submission" date="2014-01" db="EMBL/GenBank/DDBJ databases">
        <title>Marinomonas ushuaiensis DSM 15871 Genome Sequencing.</title>
        <authorList>
            <person name="Lai Q."/>
            <person name="Shao Z.S."/>
        </authorList>
    </citation>
    <scope>NUCLEOTIDE SEQUENCE [LARGE SCALE GENOMIC DNA]</scope>
    <source>
        <strain evidence="4 5">DSM 15871</strain>
    </source>
</reference>
<comment type="similarity">
    <text evidence="3">Belongs to the bacterial glucokinase family.</text>
</comment>
<dbReference type="InterPro" id="IPR050201">
    <property type="entry name" value="Bacterial_glucokinase"/>
</dbReference>
<evidence type="ECO:0000256" key="3">
    <source>
        <dbReference type="RuleBase" id="RU004046"/>
    </source>
</evidence>
<dbReference type="CDD" id="cd24008">
    <property type="entry name" value="ASKHA_NBD_GLK"/>
    <property type="match status" value="1"/>
</dbReference>
<comment type="caution">
    <text evidence="4">The sequence shown here is derived from an EMBL/GenBank/DDBJ whole genome shotgun (WGS) entry which is preliminary data.</text>
</comment>
<dbReference type="PATRIC" id="fig|1122207.3.peg.2731"/>
<dbReference type="Gene3D" id="3.30.420.40">
    <property type="match status" value="1"/>
</dbReference>
<dbReference type="GO" id="GO:0004340">
    <property type="term" value="F:glucokinase activity"/>
    <property type="evidence" value="ECO:0007669"/>
    <property type="project" value="InterPro"/>
</dbReference>
<evidence type="ECO:0000256" key="1">
    <source>
        <dbReference type="ARBA" id="ARBA00022679"/>
    </source>
</evidence>
<accession>X7E3U8</accession>
<evidence type="ECO:0008006" key="6">
    <source>
        <dbReference type="Google" id="ProtNLM"/>
    </source>
</evidence>
<dbReference type="InterPro" id="IPR003836">
    <property type="entry name" value="Glucokinase"/>
</dbReference>
<dbReference type="InterPro" id="IPR043129">
    <property type="entry name" value="ATPase_NBD"/>
</dbReference>
<dbReference type="GO" id="GO:0005524">
    <property type="term" value="F:ATP binding"/>
    <property type="evidence" value="ECO:0007669"/>
    <property type="project" value="InterPro"/>
</dbReference>
<protein>
    <recommendedName>
        <fullName evidence="6">Glucokinase</fullName>
    </recommendedName>
</protein>
<dbReference type="PANTHER" id="PTHR47690">
    <property type="entry name" value="GLUCOKINASE"/>
    <property type="match status" value="1"/>
</dbReference>
<dbReference type="GO" id="GO:0005829">
    <property type="term" value="C:cytosol"/>
    <property type="evidence" value="ECO:0007669"/>
    <property type="project" value="TreeGrafter"/>
</dbReference>
<evidence type="ECO:0000313" key="4">
    <source>
        <dbReference type="EMBL" id="ETX09836.1"/>
    </source>
</evidence>
<name>X7E3U8_9GAMM</name>
<evidence type="ECO:0000313" key="5">
    <source>
        <dbReference type="Proteomes" id="UP000054058"/>
    </source>
</evidence>